<name>A0A7K0G475_9SPHI</name>
<dbReference type="InterPro" id="IPR000620">
    <property type="entry name" value="EamA_dom"/>
</dbReference>
<evidence type="ECO:0000259" key="2">
    <source>
        <dbReference type="Pfam" id="PF00892"/>
    </source>
</evidence>
<evidence type="ECO:0000313" key="3">
    <source>
        <dbReference type="EMBL" id="MRX78511.1"/>
    </source>
</evidence>
<gene>
    <name evidence="3" type="ORF">GJU39_20750</name>
</gene>
<feature type="transmembrane region" description="Helical" evidence="1">
    <location>
        <begin position="272"/>
        <end position="294"/>
    </location>
</feature>
<dbReference type="Gene3D" id="1.10.3730.20">
    <property type="match status" value="1"/>
</dbReference>
<keyword evidence="1" id="KW-0472">Membrane</keyword>
<dbReference type="PANTHER" id="PTHR22911">
    <property type="entry name" value="ACYL-MALONYL CONDENSING ENZYME-RELATED"/>
    <property type="match status" value="1"/>
</dbReference>
<dbReference type="SUPFAM" id="SSF103481">
    <property type="entry name" value="Multidrug resistance efflux transporter EmrE"/>
    <property type="match status" value="2"/>
</dbReference>
<keyword evidence="1" id="KW-1133">Transmembrane helix</keyword>
<dbReference type="InterPro" id="IPR037185">
    <property type="entry name" value="EmrE-like"/>
</dbReference>
<evidence type="ECO:0000256" key="1">
    <source>
        <dbReference type="SAM" id="Phobius"/>
    </source>
</evidence>
<feature type="domain" description="EamA" evidence="2">
    <location>
        <begin position="159"/>
        <end position="289"/>
    </location>
</feature>
<dbReference type="RefSeq" id="WP_154282914.1">
    <property type="nucleotide sequence ID" value="NZ_JBHUJQ010000001.1"/>
</dbReference>
<feature type="transmembrane region" description="Helical" evidence="1">
    <location>
        <begin position="80"/>
        <end position="100"/>
    </location>
</feature>
<evidence type="ECO:0000313" key="4">
    <source>
        <dbReference type="Proteomes" id="UP000487757"/>
    </source>
</evidence>
<keyword evidence="1" id="KW-0812">Transmembrane</keyword>
<feature type="transmembrane region" description="Helical" evidence="1">
    <location>
        <begin position="136"/>
        <end position="153"/>
    </location>
</feature>
<feature type="transmembrane region" description="Helical" evidence="1">
    <location>
        <begin position="249"/>
        <end position="266"/>
    </location>
</feature>
<keyword evidence="4" id="KW-1185">Reference proteome</keyword>
<dbReference type="PANTHER" id="PTHR22911:SF137">
    <property type="entry name" value="SOLUTE CARRIER FAMILY 35 MEMBER G2-RELATED"/>
    <property type="match status" value="1"/>
</dbReference>
<dbReference type="OrthoDB" id="369870at2"/>
<dbReference type="GO" id="GO:0016020">
    <property type="term" value="C:membrane"/>
    <property type="evidence" value="ECO:0007669"/>
    <property type="project" value="InterPro"/>
</dbReference>
<organism evidence="3 4">
    <name type="scientific">Pedobacter petrophilus</name>
    <dbReference type="NCBI Taxonomy" id="1908241"/>
    <lineage>
        <taxon>Bacteria</taxon>
        <taxon>Pseudomonadati</taxon>
        <taxon>Bacteroidota</taxon>
        <taxon>Sphingobacteriia</taxon>
        <taxon>Sphingobacteriales</taxon>
        <taxon>Sphingobacteriaceae</taxon>
        <taxon>Pedobacter</taxon>
    </lineage>
</organism>
<sequence length="300" mass="34135">MKNLNNFKYYLAAIVAFSIWGSFSLVLRPLQSYSSLDILFYRVFSCAVLMSVVSMIWKRKKMKENLERFIGLPVKKRNKILWLNIGASILLTINWFSFIYVMNHINVRATSVAYLICPVLTTVLAYLFLREKLNSSQWFAVLLSFTGCILLSYTSLINMLYSAIVGLSYACYLISQNKNDGFDKFLTLNIHIVLSAISLLPFYPFYSGPLPTQIQFYFYVEIIAILYTIVALFLNLYALSGISSSKVGMILNLNPIIAFILSITLYHESFSLITIIAYSIILMAVVIFNSSNLVQSSKSK</sequence>
<accession>A0A7K0G475</accession>
<comment type="caution">
    <text evidence="3">The sequence shown here is derived from an EMBL/GenBank/DDBJ whole genome shotgun (WGS) entry which is preliminary data.</text>
</comment>
<feature type="transmembrane region" description="Helical" evidence="1">
    <location>
        <begin position="216"/>
        <end position="237"/>
    </location>
</feature>
<feature type="domain" description="EamA" evidence="2">
    <location>
        <begin position="9"/>
        <end position="152"/>
    </location>
</feature>
<feature type="transmembrane region" description="Helical" evidence="1">
    <location>
        <begin position="159"/>
        <end position="174"/>
    </location>
</feature>
<dbReference type="Proteomes" id="UP000487757">
    <property type="component" value="Unassembled WGS sequence"/>
</dbReference>
<feature type="transmembrane region" description="Helical" evidence="1">
    <location>
        <begin position="39"/>
        <end position="59"/>
    </location>
</feature>
<dbReference type="AlphaFoldDB" id="A0A7K0G475"/>
<dbReference type="EMBL" id="WKKH01000056">
    <property type="protein sequence ID" value="MRX78511.1"/>
    <property type="molecule type" value="Genomic_DNA"/>
</dbReference>
<proteinExistence type="predicted"/>
<reference evidence="3 4" key="1">
    <citation type="submission" date="2019-11" db="EMBL/GenBank/DDBJ databases">
        <title>Pedobacter petrophilus genome.</title>
        <authorList>
            <person name="Feldbauer M.J."/>
            <person name="Newman J.D."/>
        </authorList>
    </citation>
    <scope>NUCLEOTIDE SEQUENCE [LARGE SCALE GENOMIC DNA]</scope>
    <source>
        <strain evidence="3 4">LMG 29686</strain>
    </source>
</reference>
<dbReference type="Pfam" id="PF00892">
    <property type="entry name" value="EamA"/>
    <property type="match status" value="2"/>
</dbReference>
<feature type="transmembrane region" description="Helical" evidence="1">
    <location>
        <begin position="7"/>
        <end position="27"/>
    </location>
</feature>
<feature type="transmembrane region" description="Helical" evidence="1">
    <location>
        <begin position="112"/>
        <end position="129"/>
    </location>
</feature>
<protein>
    <submittedName>
        <fullName evidence="3">EamA family transporter</fullName>
    </submittedName>
</protein>
<feature type="transmembrane region" description="Helical" evidence="1">
    <location>
        <begin position="186"/>
        <end position="204"/>
    </location>
</feature>